<dbReference type="CDD" id="cd00006">
    <property type="entry name" value="PTS_IIA_man"/>
    <property type="match status" value="1"/>
</dbReference>
<evidence type="ECO:0000256" key="3">
    <source>
        <dbReference type="ARBA" id="ARBA00022490"/>
    </source>
</evidence>
<dbReference type="GO" id="GO:0016020">
    <property type="term" value="C:membrane"/>
    <property type="evidence" value="ECO:0007669"/>
    <property type="project" value="InterPro"/>
</dbReference>
<dbReference type="Pfam" id="PF03610">
    <property type="entry name" value="EIIA-man"/>
    <property type="match status" value="1"/>
</dbReference>
<dbReference type="InterPro" id="IPR051471">
    <property type="entry name" value="Bacterial_PTS_sugar_comp"/>
</dbReference>
<keyword evidence="6" id="KW-0598">Phosphotransferase system</keyword>
<dbReference type="Proteomes" id="UP000184476">
    <property type="component" value="Unassembled WGS sequence"/>
</dbReference>
<keyword evidence="3" id="KW-0963">Cytoplasm</keyword>
<keyword evidence="5" id="KW-0808">Transferase</keyword>
<keyword evidence="2" id="KW-0813">Transport</keyword>
<dbReference type="SUPFAM" id="SSF53062">
    <property type="entry name" value="PTS system fructose IIA component-like"/>
    <property type="match status" value="1"/>
</dbReference>
<dbReference type="OrthoDB" id="9799827at2"/>
<feature type="domain" description="PTS EIIA type-4" evidence="8">
    <location>
        <begin position="10"/>
        <end position="133"/>
    </location>
</feature>
<comment type="subcellular location">
    <subcellularLocation>
        <location evidence="1">Cytoplasm</location>
    </subcellularLocation>
</comment>
<name>A0A1M4XL23_9BACL</name>
<evidence type="ECO:0000256" key="2">
    <source>
        <dbReference type="ARBA" id="ARBA00022448"/>
    </source>
</evidence>
<dbReference type="PANTHER" id="PTHR33799">
    <property type="entry name" value="PTS PERMEASE-RELATED-RELATED"/>
    <property type="match status" value="1"/>
</dbReference>
<dbReference type="InterPro" id="IPR004701">
    <property type="entry name" value="PTS_EIIA_man-typ"/>
</dbReference>
<sequence length="138" mass="15206">MENVKEVHRVMKIIVATHGELSQGLIHAAKMLIGVLQDVASIQLQAGENIDHFQERFAQLIGETDEHQQCLIFCDILGGTPFNIASKLSYQNQHIVVFHGVNLPIFLEAIMQREGKNVNALAEELATNAANSLGIGMF</sequence>
<dbReference type="GO" id="GO:0016301">
    <property type="term" value="F:kinase activity"/>
    <property type="evidence" value="ECO:0007669"/>
    <property type="project" value="UniProtKB-KW"/>
</dbReference>
<dbReference type="AlphaFoldDB" id="A0A1M4XL23"/>
<dbReference type="PROSITE" id="PS51096">
    <property type="entry name" value="PTS_EIIA_TYPE_4"/>
    <property type="match status" value="1"/>
</dbReference>
<evidence type="ECO:0000259" key="8">
    <source>
        <dbReference type="PROSITE" id="PS51096"/>
    </source>
</evidence>
<proteinExistence type="predicted"/>
<dbReference type="EMBL" id="FQVL01000005">
    <property type="protein sequence ID" value="SHE94274.1"/>
    <property type="molecule type" value="Genomic_DNA"/>
</dbReference>
<reference evidence="9 10" key="1">
    <citation type="submission" date="2016-11" db="EMBL/GenBank/DDBJ databases">
        <authorList>
            <person name="Jaros S."/>
            <person name="Januszkiewicz K."/>
            <person name="Wedrychowicz H."/>
        </authorList>
    </citation>
    <scope>NUCLEOTIDE SEQUENCE [LARGE SCALE GENOMIC DNA]</scope>
    <source>
        <strain evidence="9 10">DSM 44666</strain>
    </source>
</reference>
<organism evidence="9 10">
    <name type="scientific">Seinonella peptonophila</name>
    <dbReference type="NCBI Taxonomy" id="112248"/>
    <lineage>
        <taxon>Bacteria</taxon>
        <taxon>Bacillati</taxon>
        <taxon>Bacillota</taxon>
        <taxon>Bacilli</taxon>
        <taxon>Bacillales</taxon>
        <taxon>Thermoactinomycetaceae</taxon>
        <taxon>Seinonella</taxon>
    </lineage>
</organism>
<accession>A0A1M4XL23</accession>
<evidence type="ECO:0000256" key="6">
    <source>
        <dbReference type="ARBA" id="ARBA00022683"/>
    </source>
</evidence>
<keyword evidence="4" id="KW-0762">Sugar transport</keyword>
<dbReference type="STRING" id="112248.SAMN05444392_10561"/>
<dbReference type="PANTHER" id="PTHR33799:SF1">
    <property type="entry name" value="PTS SYSTEM MANNOSE-SPECIFIC EIIAB COMPONENT-RELATED"/>
    <property type="match status" value="1"/>
</dbReference>
<evidence type="ECO:0000256" key="5">
    <source>
        <dbReference type="ARBA" id="ARBA00022679"/>
    </source>
</evidence>
<keyword evidence="7" id="KW-0418">Kinase</keyword>
<dbReference type="InterPro" id="IPR036662">
    <property type="entry name" value="PTS_EIIA_man-typ_sf"/>
</dbReference>
<evidence type="ECO:0000313" key="9">
    <source>
        <dbReference type="EMBL" id="SHE94274.1"/>
    </source>
</evidence>
<dbReference type="InterPro" id="IPR033887">
    <property type="entry name" value="PTS_IIA_man"/>
</dbReference>
<evidence type="ECO:0000256" key="1">
    <source>
        <dbReference type="ARBA" id="ARBA00004496"/>
    </source>
</evidence>
<dbReference type="GO" id="GO:0005737">
    <property type="term" value="C:cytoplasm"/>
    <property type="evidence" value="ECO:0007669"/>
    <property type="project" value="UniProtKB-SubCell"/>
</dbReference>
<evidence type="ECO:0000256" key="4">
    <source>
        <dbReference type="ARBA" id="ARBA00022597"/>
    </source>
</evidence>
<dbReference type="Gene3D" id="3.40.50.510">
    <property type="entry name" value="Phosphotransferase system, mannose-type IIA component"/>
    <property type="match status" value="1"/>
</dbReference>
<evidence type="ECO:0000313" key="10">
    <source>
        <dbReference type="Proteomes" id="UP000184476"/>
    </source>
</evidence>
<dbReference type="GO" id="GO:0009401">
    <property type="term" value="P:phosphoenolpyruvate-dependent sugar phosphotransferase system"/>
    <property type="evidence" value="ECO:0007669"/>
    <property type="project" value="UniProtKB-KW"/>
</dbReference>
<keyword evidence="10" id="KW-1185">Reference proteome</keyword>
<gene>
    <name evidence="9" type="ORF">SAMN05444392_10561</name>
</gene>
<evidence type="ECO:0000256" key="7">
    <source>
        <dbReference type="ARBA" id="ARBA00022777"/>
    </source>
</evidence>
<protein>
    <submittedName>
        <fullName evidence="9">PTS system, mannose-specific IIA component</fullName>
    </submittedName>
</protein>